<reference evidence="5 6" key="1">
    <citation type="submission" date="2019-08" db="EMBL/GenBank/DDBJ databases">
        <title>In-depth cultivation of the pig gut microbiome towards novel bacterial diversity and tailored functional studies.</title>
        <authorList>
            <person name="Wylensek D."/>
            <person name="Hitch T.C.A."/>
            <person name="Clavel T."/>
        </authorList>
    </citation>
    <scope>NUCLEOTIDE SEQUENCE [LARGE SCALE GENOMIC DNA]</scope>
    <source>
        <strain evidence="5 6">NM-380-WT-3C1</strain>
    </source>
</reference>
<protein>
    <submittedName>
        <fullName evidence="5">Substrate-binding domain-containing protein</fullName>
    </submittedName>
</protein>
<organism evidence="5 6">
    <name type="scientific">Bullifex porci</name>
    <dbReference type="NCBI Taxonomy" id="2606638"/>
    <lineage>
        <taxon>Bacteria</taxon>
        <taxon>Pseudomonadati</taxon>
        <taxon>Spirochaetota</taxon>
        <taxon>Spirochaetia</taxon>
        <taxon>Spirochaetales</taxon>
        <taxon>Spirochaetaceae</taxon>
        <taxon>Bullifex</taxon>
    </lineage>
</organism>
<dbReference type="Pfam" id="PF13377">
    <property type="entry name" value="Peripla_BP_3"/>
    <property type="match status" value="1"/>
</dbReference>
<dbReference type="CDD" id="cd06267">
    <property type="entry name" value="PBP1_LacI_sugar_binding-like"/>
    <property type="match status" value="1"/>
</dbReference>
<evidence type="ECO:0000256" key="2">
    <source>
        <dbReference type="ARBA" id="ARBA00023125"/>
    </source>
</evidence>
<dbReference type="InterPro" id="IPR036388">
    <property type="entry name" value="WH-like_DNA-bd_sf"/>
</dbReference>
<dbReference type="GO" id="GO:0000976">
    <property type="term" value="F:transcription cis-regulatory region binding"/>
    <property type="evidence" value="ECO:0007669"/>
    <property type="project" value="TreeGrafter"/>
</dbReference>
<evidence type="ECO:0000256" key="1">
    <source>
        <dbReference type="ARBA" id="ARBA00023015"/>
    </source>
</evidence>
<keyword evidence="1" id="KW-0805">Transcription regulation</keyword>
<comment type="caution">
    <text evidence="5">The sequence shown here is derived from an EMBL/GenBank/DDBJ whole genome shotgun (WGS) entry which is preliminary data.</text>
</comment>
<evidence type="ECO:0000313" key="5">
    <source>
        <dbReference type="EMBL" id="MSU05806.1"/>
    </source>
</evidence>
<dbReference type="GO" id="GO:0003700">
    <property type="term" value="F:DNA-binding transcription factor activity"/>
    <property type="evidence" value="ECO:0007669"/>
    <property type="project" value="InterPro"/>
</dbReference>
<dbReference type="SMART" id="SM00345">
    <property type="entry name" value="HTH_GNTR"/>
    <property type="match status" value="1"/>
</dbReference>
<dbReference type="Gene3D" id="3.40.50.2300">
    <property type="match status" value="2"/>
</dbReference>
<name>A0A7X2PBH2_9SPIO</name>
<dbReference type="Gene3D" id="1.10.10.10">
    <property type="entry name" value="Winged helix-like DNA-binding domain superfamily/Winged helix DNA-binding domain"/>
    <property type="match status" value="1"/>
</dbReference>
<keyword evidence="2" id="KW-0238">DNA-binding</keyword>
<dbReference type="Proteomes" id="UP000460549">
    <property type="component" value="Unassembled WGS sequence"/>
</dbReference>
<dbReference type="EMBL" id="VUNN01000004">
    <property type="protein sequence ID" value="MSU05806.1"/>
    <property type="molecule type" value="Genomic_DNA"/>
</dbReference>
<dbReference type="SUPFAM" id="SSF46785">
    <property type="entry name" value="Winged helix' DNA-binding domain"/>
    <property type="match status" value="1"/>
</dbReference>
<dbReference type="AlphaFoldDB" id="A0A7X2PBH2"/>
<keyword evidence="3" id="KW-0804">Transcription</keyword>
<sequence>MLKYQIVKNTLLNKIQKMSPGDLFPTRKELLDELNVARATIDKAIGELCKDGVLVSKKGDGTYISDKTSGTNIESQNWGVIVPDITESIYSGIVRGAENYAQKVNANIILCNSDSKIEKQTMYLERLFSSDVKGIILVPVISNNISTTLELNKMLSKSHIPFVFCNRGVDGIDAPLIASNDFYGAYIATKHLLKQGYKSPAYISREKYKTSSDRCQGYLSALLEKNITVNRNSIIIKLQQGEEKDKIRNLFANKDIDSVFCFDDAIAEVCYDVAKEMGKSIPKDLGIIGYNNTARCNSLIPTLSSVSFRNVEIGEKAAEVLYKIIKSGLHSEFETYLFQPNIEARESTARDNSN</sequence>
<dbReference type="PANTHER" id="PTHR30146:SF109">
    <property type="entry name" value="HTH-TYPE TRANSCRIPTIONAL REGULATOR GALS"/>
    <property type="match status" value="1"/>
</dbReference>
<dbReference type="Pfam" id="PF00392">
    <property type="entry name" value="GntR"/>
    <property type="match status" value="1"/>
</dbReference>
<feature type="domain" description="HTH gntR-type" evidence="4">
    <location>
        <begin position="1"/>
        <end position="67"/>
    </location>
</feature>
<dbReference type="SUPFAM" id="SSF53822">
    <property type="entry name" value="Periplasmic binding protein-like I"/>
    <property type="match status" value="1"/>
</dbReference>
<accession>A0A7X2PBH2</accession>
<proteinExistence type="predicted"/>
<dbReference type="InterPro" id="IPR046335">
    <property type="entry name" value="LacI/GalR-like_sensor"/>
</dbReference>
<dbReference type="InterPro" id="IPR028082">
    <property type="entry name" value="Peripla_BP_I"/>
</dbReference>
<dbReference type="InterPro" id="IPR000524">
    <property type="entry name" value="Tscrpt_reg_HTH_GntR"/>
</dbReference>
<dbReference type="PANTHER" id="PTHR30146">
    <property type="entry name" value="LACI-RELATED TRANSCRIPTIONAL REPRESSOR"/>
    <property type="match status" value="1"/>
</dbReference>
<evidence type="ECO:0000259" key="4">
    <source>
        <dbReference type="PROSITE" id="PS50949"/>
    </source>
</evidence>
<evidence type="ECO:0000313" key="6">
    <source>
        <dbReference type="Proteomes" id="UP000460549"/>
    </source>
</evidence>
<dbReference type="PROSITE" id="PS50949">
    <property type="entry name" value="HTH_GNTR"/>
    <property type="match status" value="1"/>
</dbReference>
<gene>
    <name evidence="5" type="ORF">FYJ80_03305</name>
</gene>
<dbReference type="RefSeq" id="WP_154424708.1">
    <property type="nucleotide sequence ID" value="NZ_VUNN01000004.1"/>
</dbReference>
<keyword evidence="6" id="KW-1185">Reference proteome</keyword>
<dbReference type="InterPro" id="IPR036390">
    <property type="entry name" value="WH_DNA-bd_sf"/>
</dbReference>
<evidence type="ECO:0000256" key="3">
    <source>
        <dbReference type="ARBA" id="ARBA00023163"/>
    </source>
</evidence>